<proteinExistence type="predicted"/>
<dbReference type="EMBL" id="JAHRHJ020000004">
    <property type="protein sequence ID" value="KAH9317721.1"/>
    <property type="molecule type" value="Genomic_DNA"/>
</dbReference>
<gene>
    <name evidence="1" type="ORF">KI387_019490</name>
</gene>
<dbReference type="Proteomes" id="UP000824469">
    <property type="component" value="Unassembled WGS sequence"/>
</dbReference>
<keyword evidence="2" id="KW-1185">Reference proteome</keyword>
<dbReference type="AlphaFoldDB" id="A0AA38LBJ3"/>
<organism evidence="1 2">
    <name type="scientific">Taxus chinensis</name>
    <name type="common">Chinese yew</name>
    <name type="synonym">Taxus wallichiana var. chinensis</name>
    <dbReference type="NCBI Taxonomy" id="29808"/>
    <lineage>
        <taxon>Eukaryota</taxon>
        <taxon>Viridiplantae</taxon>
        <taxon>Streptophyta</taxon>
        <taxon>Embryophyta</taxon>
        <taxon>Tracheophyta</taxon>
        <taxon>Spermatophyta</taxon>
        <taxon>Pinopsida</taxon>
        <taxon>Pinidae</taxon>
        <taxon>Conifers II</taxon>
        <taxon>Cupressales</taxon>
        <taxon>Taxaceae</taxon>
        <taxon>Taxus</taxon>
    </lineage>
</organism>
<name>A0AA38LBJ3_TAXCH</name>
<reference evidence="1 2" key="1">
    <citation type="journal article" date="2021" name="Nat. Plants">
        <title>The Taxus genome provides insights into paclitaxel biosynthesis.</title>
        <authorList>
            <person name="Xiong X."/>
            <person name="Gou J."/>
            <person name="Liao Q."/>
            <person name="Li Y."/>
            <person name="Zhou Q."/>
            <person name="Bi G."/>
            <person name="Li C."/>
            <person name="Du R."/>
            <person name="Wang X."/>
            <person name="Sun T."/>
            <person name="Guo L."/>
            <person name="Liang H."/>
            <person name="Lu P."/>
            <person name="Wu Y."/>
            <person name="Zhang Z."/>
            <person name="Ro D.K."/>
            <person name="Shang Y."/>
            <person name="Huang S."/>
            <person name="Yan J."/>
        </authorList>
    </citation>
    <scope>NUCLEOTIDE SEQUENCE [LARGE SCALE GENOMIC DNA]</scope>
    <source>
        <strain evidence="1">Ta-2019</strain>
    </source>
</reference>
<evidence type="ECO:0000313" key="1">
    <source>
        <dbReference type="EMBL" id="KAH9317721.1"/>
    </source>
</evidence>
<comment type="caution">
    <text evidence="1">The sequence shown here is derived from an EMBL/GenBank/DDBJ whole genome shotgun (WGS) entry which is preliminary data.</text>
</comment>
<sequence>MDVGYGGSLEELNRWVMENEALHSEQFLFNEDGLSEGEKEDPSLPRSDVMVLAPMSSLGGALTCGPSNKRGKRSLLHRSCCCNPLFVWMVSIYCCWLGQSGILSPPPSAFHFPMALPDYPILHLRGDKREVAFFSHVSQCRLYKIFRVGSPVVLKAIEKIITLAYLQNSSRARVNSEIANIFVSHLMLLKPVKAIVLSIAKHFIHSHHCIGLEESLENICIASLLSLVFGPNSSQQVKSDYLFDMKRRYNQLLQFAVSVHSICRSKGVGPSRVPSINVMALVEPIGPSSGLVPSVLRTSGFILQLSLQDCSAWGI</sequence>
<protein>
    <submittedName>
        <fullName evidence="1">Uncharacterized protein</fullName>
    </submittedName>
</protein>
<accession>A0AA38LBJ3</accession>
<evidence type="ECO:0000313" key="2">
    <source>
        <dbReference type="Proteomes" id="UP000824469"/>
    </source>
</evidence>